<keyword evidence="4" id="KW-0112">Calmodulin-binding</keyword>
<gene>
    <name evidence="5" type="ORF">Poli38472_002318</name>
</gene>
<keyword evidence="6" id="KW-1185">Reference proteome</keyword>
<evidence type="ECO:0000256" key="4">
    <source>
        <dbReference type="ARBA" id="ARBA00022860"/>
    </source>
</evidence>
<dbReference type="InterPro" id="IPR000048">
    <property type="entry name" value="IQ_motif_EF-hand-BS"/>
</dbReference>
<evidence type="ECO:0000313" key="6">
    <source>
        <dbReference type="Proteomes" id="UP000794436"/>
    </source>
</evidence>
<comment type="caution">
    <text evidence="5">The sequence shown here is derived from an EMBL/GenBank/DDBJ whole genome shotgun (WGS) entry which is preliminary data.</text>
</comment>
<evidence type="ECO:0000256" key="1">
    <source>
        <dbReference type="ARBA" id="ARBA00004496"/>
    </source>
</evidence>
<dbReference type="AlphaFoldDB" id="A0A8K1FL15"/>
<sequence length="496" mass="57805">MGEDLEVAMTFLRKAQVTLQISEEQLSGCERYFLSALQLRKDDIASLVDLAIFSQCCGKLTRAELCYCLALDQQPLDYMIPGYLHRVHMVDRLLLNYHRFCSVFNMSQTNILAKVIPIARRGEQVRFMVSRLNQFTVIAPADENNLCRFNSVFLTDEEVYQILVEHEKKENSENGSFVNESYQDLVAMKYLTAHASMRTNTRTSTRNVHRRSTIQKKVDEAKESITLLFQPRFQGLRVRPASLAGVSEARSKLRVSRENAERLLKDLVFIASDDDTEQQQPASVHRVVLHLSVLKRRQHRRREMAESFALVNIQRMVRGFRVRARIRRVKLLQSIHQQQVDELYARLHHNYVIREQRRTSAIAIQRIFRGYAQRRLLSRWHQGAENIQRMYRGHRGRKRAIAFRDGNLTFYMSERVFQRGMNIGGHQVMLIIDKCGLSFRLEAFDMSRCTTYPGFVSHESAMGVLRYCNWSYAQSLTMVSASSRMIKRPITLQDIL</sequence>
<name>A0A8K1FL15_PYTOL</name>
<comment type="subcellular location">
    <subcellularLocation>
        <location evidence="1">Cytoplasm</location>
    </subcellularLocation>
</comment>
<evidence type="ECO:0000256" key="3">
    <source>
        <dbReference type="ARBA" id="ARBA00022737"/>
    </source>
</evidence>
<reference evidence="5" key="1">
    <citation type="submission" date="2019-03" db="EMBL/GenBank/DDBJ databases">
        <title>Long read genome sequence of the mycoparasitic Pythium oligandrum ATCC 38472 isolated from sugarbeet rhizosphere.</title>
        <authorList>
            <person name="Gaulin E."/>
        </authorList>
    </citation>
    <scope>NUCLEOTIDE SEQUENCE</scope>
    <source>
        <strain evidence="5">ATCC 38472_TT</strain>
    </source>
</reference>
<dbReference type="PANTHER" id="PTHR22706:SF1">
    <property type="entry name" value="ASSEMBLY FACTOR FOR SPINDLE MICROTUBULES"/>
    <property type="match status" value="1"/>
</dbReference>
<organism evidence="5 6">
    <name type="scientific">Pythium oligandrum</name>
    <name type="common">Mycoparasitic fungus</name>
    <dbReference type="NCBI Taxonomy" id="41045"/>
    <lineage>
        <taxon>Eukaryota</taxon>
        <taxon>Sar</taxon>
        <taxon>Stramenopiles</taxon>
        <taxon>Oomycota</taxon>
        <taxon>Peronosporomycetes</taxon>
        <taxon>Pythiales</taxon>
        <taxon>Pythiaceae</taxon>
        <taxon>Pythium</taxon>
    </lineage>
</organism>
<dbReference type="GO" id="GO:0005737">
    <property type="term" value="C:cytoplasm"/>
    <property type="evidence" value="ECO:0007669"/>
    <property type="project" value="UniProtKB-SubCell"/>
</dbReference>
<dbReference type="PANTHER" id="PTHR22706">
    <property type="entry name" value="ASSEMBLY FACTOR FOR SPINDLE MICROTUBULES"/>
    <property type="match status" value="1"/>
</dbReference>
<evidence type="ECO:0000256" key="2">
    <source>
        <dbReference type="ARBA" id="ARBA00022490"/>
    </source>
</evidence>
<dbReference type="EMBL" id="SPLM01000072">
    <property type="protein sequence ID" value="TMW63377.1"/>
    <property type="molecule type" value="Genomic_DNA"/>
</dbReference>
<dbReference type="GO" id="GO:0051295">
    <property type="term" value="P:establishment of meiotic spindle localization"/>
    <property type="evidence" value="ECO:0007669"/>
    <property type="project" value="TreeGrafter"/>
</dbReference>
<keyword evidence="2" id="KW-0963">Cytoplasm</keyword>
<evidence type="ECO:0000313" key="5">
    <source>
        <dbReference type="EMBL" id="TMW63377.1"/>
    </source>
</evidence>
<dbReference type="InterPro" id="IPR051185">
    <property type="entry name" value="ASPM"/>
</dbReference>
<dbReference type="PROSITE" id="PS50096">
    <property type="entry name" value="IQ"/>
    <property type="match status" value="2"/>
</dbReference>
<dbReference type="Gene3D" id="1.20.5.190">
    <property type="match status" value="1"/>
</dbReference>
<keyword evidence="3" id="KW-0677">Repeat</keyword>
<dbReference type="GO" id="GO:0000922">
    <property type="term" value="C:spindle pole"/>
    <property type="evidence" value="ECO:0007669"/>
    <property type="project" value="TreeGrafter"/>
</dbReference>
<dbReference type="GO" id="GO:0005516">
    <property type="term" value="F:calmodulin binding"/>
    <property type="evidence" value="ECO:0007669"/>
    <property type="project" value="UniProtKB-KW"/>
</dbReference>
<dbReference type="GO" id="GO:0007051">
    <property type="term" value="P:spindle organization"/>
    <property type="evidence" value="ECO:0007669"/>
    <property type="project" value="TreeGrafter"/>
</dbReference>
<accession>A0A8K1FL15</accession>
<dbReference type="GO" id="GO:0000278">
    <property type="term" value="P:mitotic cell cycle"/>
    <property type="evidence" value="ECO:0007669"/>
    <property type="project" value="TreeGrafter"/>
</dbReference>
<protein>
    <submittedName>
        <fullName evidence="5">Uncharacterized protein</fullName>
    </submittedName>
</protein>
<proteinExistence type="predicted"/>
<dbReference type="Pfam" id="PF00612">
    <property type="entry name" value="IQ"/>
    <property type="match status" value="1"/>
</dbReference>
<dbReference type="OrthoDB" id="190375at2759"/>
<dbReference type="Proteomes" id="UP000794436">
    <property type="component" value="Unassembled WGS sequence"/>
</dbReference>
<dbReference type="SMART" id="SM00015">
    <property type="entry name" value="IQ"/>
    <property type="match status" value="3"/>
</dbReference>